<dbReference type="InterPro" id="IPR012000">
    <property type="entry name" value="Thiamin_PyroP_enz_cen_dom"/>
</dbReference>
<dbReference type="AlphaFoldDB" id="A0AAW8CWU2"/>
<evidence type="ECO:0000256" key="3">
    <source>
        <dbReference type="RuleBase" id="RU362132"/>
    </source>
</evidence>
<dbReference type="EMBL" id="JAUSRD010000014">
    <property type="protein sequence ID" value="MDP9895903.1"/>
    <property type="molecule type" value="Genomic_DNA"/>
</dbReference>
<evidence type="ECO:0000259" key="6">
    <source>
        <dbReference type="Pfam" id="PF02776"/>
    </source>
</evidence>
<dbReference type="Pfam" id="PF02775">
    <property type="entry name" value="TPP_enzyme_C"/>
    <property type="match status" value="1"/>
</dbReference>
<dbReference type="SUPFAM" id="SSF52518">
    <property type="entry name" value="Thiamin diphosphate-binding fold (THDP-binding)"/>
    <property type="match status" value="2"/>
</dbReference>
<dbReference type="InterPro" id="IPR012001">
    <property type="entry name" value="Thiamin_PyroP_enz_TPP-bd_dom"/>
</dbReference>
<dbReference type="Gene3D" id="3.40.50.1220">
    <property type="entry name" value="TPP-binding domain"/>
    <property type="match status" value="1"/>
</dbReference>
<organism evidence="7 8">
    <name type="scientific">Variovorax boronicumulans</name>
    <dbReference type="NCBI Taxonomy" id="436515"/>
    <lineage>
        <taxon>Bacteria</taxon>
        <taxon>Pseudomonadati</taxon>
        <taxon>Pseudomonadota</taxon>
        <taxon>Betaproteobacteria</taxon>
        <taxon>Burkholderiales</taxon>
        <taxon>Comamonadaceae</taxon>
        <taxon>Variovorax</taxon>
    </lineage>
</organism>
<dbReference type="CDD" id="cd02014">
    <property type="entry name" value="TPP_POX"/>
    <property type="match status" value="1"/>
</dbReference>
<feature type="domain" description="Thiamine pyrophosphate enzyme N-terminal TPP-binding" evidence="6">
    <location>
        <begin position="5"/>
        <end position="119"/>
    </location>
</feature>
<dbReference type="InterPro" id="IPR047210">
    <property type="entry name" value="TPP_PYR_POXB-like"/>
</dbReference>
<evidence type="ECO:0000313" key="8">
    <source>
        <dbReference type="Proteomes" id="UP001242045"/>
    </source>
</evidence>
<dbReference type="InterPro" id="IPR047211">
    <property type="entry name" value="POXB-like"/>
</dbReference>
<dbReference type="Pfam" id="PF00205">
    <property type="entry name" value="TPP_enzyme_M"/>
    <property type="match status" value="1"/>
</dbReference>
<dbReference type="CDD" id="cd07039">
    <property type="entry name" value="TPP_PYR_POX"/>
    <property type="match status" value="1"/>
</dbReference>
<feature type="domain" description="Thiamine pyrophosphate enzyme TPP-binding" evidence="5">
    <location>
        <begin position="380"/>
        <end position="526"/>
    </location>
</feature>
<gene>
    <name evidence="7" type="ORF">J2W31_005030</name>
</gene>
<dbReference type="PANTHER" id="PTHR42981">
    <property type="entry name" value="PYRUVATE DEHYDROGENASE [UBIQUINONE]"/>
    <property type="match status" value="1"/>
</dbReference>
<dbReference type="InterPro" id="IPR011766">
    <property type="entry name" value="TPP_enzyme_TPP-bd"/>
</dbReference>
<dbReference type="EC" id="1.2.5.1" evidence="7"/>
<evidence type="ECO:0000259" key="4">
    <source>
        <dbReference type="Pfam" id="PF00205"/>
    </source>
</evidence>
<protein>
    <submittedName>
        <fullName evidence="7">Pyruvate dehydrogenase (Quinone)</fullName>
        <ecNumber evidence="7">1.2.5.1</ecNumber>
    </submittedName>
</protein>
<keyword evidence="7" id="KW-0670">Pyruvate</keyword>
<dbReference type="PROSITE" id="PS00187">
    <property type="entry name" value="TPP_ENZYMES"/>
    <property type="match status" value="1"/>
</dbReference>
<keyword evidence="7" id="KW-0560">Oxidoreductase</keyword>
<dbReference type="GO" id="GO:0052737">
    <property type="term" value="F:pyruvate dehydrogenase (quinone) activity"/>
    <property type="evidence" value="ECO:0007669"/>
    <property type="project" value="UniProtKB-EC"/>
</dbReference>
<evidence type="ECO:0000256" key="2">
    <source>
        <dbReference type="ARBA" id="ARBA00023052"/>
    </source>
</evidence>
<sequence>MAHRKVADLVIETLQQAGVKRCYGIVGDTLNHVTDAIRRSEIEWVHVRHEEAAAFAAGAESYLSGELSACAGSCGPGGLHFINGIYEANRNRAPVVLIASQVVTSELGMDFPQEVDFKSIYAGCSVFCAQVYSADQAQRVTALAAQAALSRGGVAVVILPSDIAQAEVKEEGPPFAVHRAAPVVRPNDAELAQLAALLGKGRRIAIYAGHGCEGAHEMLLALGQCLKAPIAHTSRAKDFVEYDNPLNMGMTGIFGVESGYHALQACDTLLLLGADFAWSQFYPSKATILQIDTDGSHLGRRHPIALGLVGDVAHTIEALIPLLEERSDRAFLDECLQHRKEALETLRRDERPGKEGLIHPQHLTQVIDELAADDAIFTADGGSPMVWSLRHLNMNGRRRTVVSLLHGTMANAMPQALGAQKAYPGRQVISLSGDGGLAMLLGDLMTAVQEKLPIKVVVYNNASLNFVELEQKVEGLLDNYTDLLNPDFARLAEVIGFYGQKVERAEQLPDAVRAFLAHPGPALLDVKVNRTELVMPPKVEFSQVAGTMLYSAKAVLSGRSSDVVDLLKDNFTQ</sequence>
<dbReference type="GO" id="GO:0000287">
    <property type="term" value="F:magnesium ion binding"/>
    <property type="evidence" value="ECO:0007669"/>
    <property type="project" value="InterPro"/>
</dbReference>
<evidence type="ECO:0000256" key="1">
    <source>
        <dbReference type="ARBA" id="ARBA00007812"/>
    </source>
</evidence>
<name>A0AAW8CWU2_9BURK</name>
<dbReference type="InterPro" id="IPR000399">
    <property type="entry name" value="TPP-bd_CS"/>
</dbReference>
<dbReference type="Proteomes" id="UP001242045">
    <property type="component" value="Unassembled WGS sequence"/>
</dbReference>
<dbReference type="Gene3D" id="3.40.50.970">
    <property type="match status" value="2"/>
</dbReference>
<dbReference type="GO" id="GO:0019752">
    <property type="term" value="P:carboxylic acid metabolic process"/>
    <property type="evidence" value="ECO:0007669"/>
    <property type="project" value="UniProtKB-ARBA"/>
</dbReference>
<proteinExistence type="inferred from homology"/>
<keyword evidence="2 3" id="KW-0786">Thiamine pyrophosphate</keyword>
<reference evidence="7" key="1">
    <citation type="submission" date="2023-07" db="EMBL/GenBank/DDBJ databases">
        <title>Sorghum-associated microbial communities from plants grown in Nebraska, USA.</title>
        <authorList>
            <person name="Schachtman D."/>
        </authorList>
    </citation>
    <scope>NUCLEOTIDE SEQUENCE</scope>
    <source>
        <strain evidence="7">DS3754</strain>
    </source>
</reference>
<comment type="similarity">
    <text evidence="1 3">Belongs to the TPP enzyme family.</text>
</comment>
<dbReference type="RefSeq" id="WP_307686412.1">
    <property type="nucleotide sequence ID" value="NZ_JAUSRD010000014.1"/>
</dbReference>
<dbReference type="SUPFAM" id="SSF52467">
    <property type="entry name" value="DHS-like NAD/FAD-binding domain"/>
    <property type="match status" value="1"/>
</dbReference>
<accession>A0AAW8CWU2</accession>
<dbReference type="GO" id="GO:0030976">
    <property type="term" value="F:thiamine pyrophosphate binding"/>
    <property type="evidence" value="ECO:0007669"/>
    <property type="project" value="InterPro"/>
</dbReference>
<dbReference type="InterPro" id="IPR047212">
    <property type="entry name" value="TPP_POXB-like"/>
</dbReference>
<dbReference type="PANTHER" id="PTHR42981:SF2">
    <property type="entry name" value="PYRUVATE DEHYDROGENASE [UBIQUINONE]"/>
    <property type="match status" value="1"/>
</dbReference>
<evidence type="ECO:0000313" key="7">
    <source>
        <dbReference type="EMBL" id="MDP9895903.1"/>
    </source>
</evidence>
<dbReference type="Pfam" id="PF02776">
    <property type="entry name" value="TPP_enzyme_N"/>
    <property type="match status" value="1"/>
</dbReference>
<comment type="caution">
    <text evidence="7">The sequence shown here is derived from an EMBL/GenBank/DDBJ whole genome shotgun (WGS) entry which is preliminary data.</text>
</comment>
<feature type="domain" description="Thiamine pyrophosphate enzyme central" evidence="4">
    <location>
        <begin position="192"/>
        <end position="319"/>
    </location>
</feature>
<evidence type="ECO:0000259" key="5">
    <source>
        <dbReference type="Pfam" id="PF02775"/>
    </source>
</evidence>
<dbReference type="InterPro" id="IPR029035">
    <property type="entry name" value="DHS-like_NAD/FAD-binding_dom"/>
</dbReference>
<dbReference type="InterPro" id="IPR029061">
    <property type="entry name" value="THDP-binding"/>
</dbReference>